<evidence type="ECO:0000313" key="8">
    <source>
        <dbReference type="Proteomes" id="UP000272400"/>
    </source>
</evidence>
<evidence type="ECO:0000313" key="7">
    <source>
        <dbReference type="EMBL" id="ROO89344.1"/>
    </source>
</evidence>
<evidence type="ECO:0000256" key="5">
    <source>
        <dbReference type="PROSITE-ProRule" id="PRU00335"/>
    </source>
</evidence>
<reference evidence="7 8" key="1">
    <citation type="submission" date="2018-11" db="EMBL/GenBank/DDBJ databases">
        <title>Sequencing the genomes of 1000 actinobacteria strains.</title>
        <authorList>
            <person name="Klenk H.-P."/>
        </authorList>
    </citation>
    <scope>NUCLEOTIDE SEQUENCE [LARGE SCALE GENOMIC DNA]</scope>
    <source>
        <strain evidence="7 8">DSM 44254</strain>
    </source>
</reference>
<feature type="DNA-binding region" description="H-T-H motif" evidence="5">
    <location>
        <begin position="28"/>
        <end position="47"/>
    </location>
</feature>
<dbReference type="SUPFAM" id="SSF48498">
    <property type="entry name" value="Tetracyclin repressor-like, C-terminal domain"/>
    <property type="match status" value="1"/>
</dbReference>
<dbReference type="PANTHER" id="PTHR30055">
    <property type="entry name" value="HTH-TYPE TRANSCRIPTIONAL REGULATOR RUTR"/>
    <property type="match status" value="1"/>
</dbReference>
<dbReference type="GO" id="GO:0003700">
    <property type="term" value="F:DNA-binding transcription factor activity"/>
    <property type="evidence" value="ECO:0007669"/>
    <property type="project" value="TreeGrafter"/>
</dbReference>
<dbReference type="InterPro" id="IPR001647">
    <property type="entry name" value="HTH_TetR"/>
</dbReference>
<keyword evidence="2" id="KW-0805">Transcription regulation</keyword>
<organism evidence="7 8">
    <name type="scientific">Actinocorallia herbida</name>
    <dbReference type="NCBI Taxonomy" id="58109"/>
    <lineage>
        <taxon>Bacteria</taxon>
        <taxon>Bacillati</taxon>
        <taxon>Actinomycetota</taxon>
        <taxon>Actinomycetes</taxon>
        <taxon>Streptosporangiales</taxon>
        <taxon>Thermomonosporaceae</taxon>
        <taxon>Actinocorallia</taxon>
    </lineage>
</organism>
<dbReference type="PRINTS" id="PR00400">
    <property type="entry name" value="TETREPRESSOR"/>
</dbReference>
<proteinExistence type="predicted"/>
<dbReference type="SUPFAM" id="SSF46689">
    <property type="entry name" value="Homeodomain-like"/>
    <property type="match status" value="1"/>
</dbReference>
<evidence type="ECO:0000256" key="4">
    <source>
        <dbReference type="ARBA" id="ARBA00023163"/>
    </source>
</evidence>
<dbReference type="GO" id="GO:0046677">
    <property type="term" value="P:response to antibiotic"/>
    <property type="evidence" value="ECO:0007669"/>
    <property type="project" value="InterPro"/>
</dbReference>
<feature type="domain" description="HTH tetR-type" evidence="6">
    <location>
        <begin position="5"/>
        <end position="65"/>
    </location>
</feature>
<dbReference type="InterPro" id="IPR050109">
    <property type="entry name" value="HTH-type_TetR-like_transc_reg"/>
</dbReference>
<dbReference type="PANTHER" id="PTHR30055:SF151">
    <property type="entry name" value="TRANSCRIPTIONAL REGULATORY PROTEIN"/>
    <property type="match status" value="1"/>
</dbReference>
<dbReference type="EMBL" id="RJKE01000001">
    <property type="protein sequence ID" value="ROO89344.1"/>
    <property type="molecule type" value="Genomic_DNA"/>
</dbReference>
<dbReference type="InterPro" id="IPR003012">
    <property type="entry name" value="Tet_transcr_reg_TetR"/>
</dbReference>
<dbReference type="InterPro" id="IPR009057">
    <property type="entry name" value="Homeodomain-like_sf"/>
</dbReference>
<dbReference type="Pfam" id="PF02909">
    <property type="entry name" value="TetR_C_1"/>
    <property type="match status" value="1"/>
</dbReference>
<sequence>MAPEKLSRDTVCEHALALADREGLEAVTIRRLAKELGVTPMALYWHFKNKDELLNALTEHALRHVTANLSPDDPWDVRLHAIVDTVLTAMRAHPCLPALLGVADKHKVESFQRATEASLGVLGEAGFPMRRRYWIATYLLNGCIALVQNNPAPPDLTAQELAEHRRLRRLEIESLPADRFPCTIAYARTMAEPADPEDFFAFGVELLISGVRAIAPQP</sequence>
<evidence type="ECO:0000256" key="1">
    <source>
        <dbReference type="ARBA" id="ARBA00022491"/>
    </source>
</evidence>
<protein>
    <submittedName>
        <fullName evidence="7">TetR family transcriptional regulator</fullName>
    </submittedName>
</protein>
<dbReference type="GO" id="GO:0045892">
    <property type="term" value="P:negative regulation of DNA-templated transcription"/>
    <property type="evidence" value="ECO:0007669"/>
    <property type="project" value="InterPro"/>
</dbReference>
<dbReference type="InterPro" id="IPR004111">
    <property type="entry name" value="Repressor_TetR_C"/>
</dbReference>
<keyword evidence="8" id="KW-1185">Reference proteome</keyword>
<gene>
    <name evidence="7" type="ORF">EDD29_7034</name>
</gene>
<dbReference type="AlphaFoldDB" id="A0A3N1D744"/>
<dbReference type="InterPro" id="IPR036271">
    <property type="entry name" value="Tet_transcr_reg_TetR-rel_C_sf"/>
</dbReference>
<dbReference type="RefSeq" id="WP_281280970.1">
    <property type="nucleotide sequence ID" value="NZ_RJKE01000001.1"/>
</dbReference>
<dbReference type="PROSITE" id="PS50977">
    <property type="entry name" value="HTH_TETR_2"/>
    <property type="match status" value="1"/>
</dbReference>
<keyword evidence="4" id="KW-0804">Transcription</keyword>
<comment type="caution">
    <text evidence="7">The sequence shown here is derived from an EMBL/GenBank/DDBJ whole genome shotgun (WGS) entry which is preliminary data.</text>
</comment>
<name>A0A3N1D744_9ACTN</name>
<evidence type="ECO:0000259" key="6">
    <source>
        <dbReference type="PROSITE" id="PS50977"/>
    </source>
</evidence>
<keyword evidence="3 5" id="KW-0238">DNA-binding</keyword>
<dbReference type="GO" id="GO:0000976">
    <property type="term" value="F:transcription cis-regulatory region binding"/>
    <property type="evidence" value="ECO:0007669"/>
    <property type="project" value="TreeGrafter"/>
</dbReference>
<dbReference type="PRINTS" id="PR00455">
    <property type="entry name" value="HTHTETR"/>
</dbReference>
<dbReference type="Pfam" id="PF00440">
    <property type="entry name" value="TetR_N"/>
    <property type="match status" value="1"/>
</dbReference>
<dbReference type="Proteomes" id="UP000272400">
    <property type="component" value="Unassembled WGS sequence"/>
</dbReference>
<accession>A0A3N1D744</accession>
<keyword evidence="1" id="KW-0678">Repressor</keyword>
<dbReference type="Gene3D" id="1.10.357.10">
    <property type="entry name" value="Tetracycline Repressor, domain 2"/>
    <property type="match status" value="1"/>
</dbReference>
<evidence type="ECO:0000256" key="2">
    <source>
        <dbReference type="ARBA" id="ARBA00023015"/>
    </source>
</evidence>
<evidence type="ECO:0000256" key="3">
    <source>
        <dbReference type="ARBA" id="ARBA00023125"/>
    </source>
</evidence>